<accession>A0ABM9BXH2</accession>
<keyword evidence="3" id="KW-1185">Reference proteome</keyword>
<dbReference type="InterPro" id="IPR036736">
    <property type="entry name" value="ACP-like_sf"/>
</dbReference>
<sequence length="99" mass="11104">MSTSQRLELDEIKSIVKQSLLIDRLELEDISAEEITDDMILFGDGLGLDSVEAFEVMVGMEELFGVMVEDIPAEELKLHLKNVQSIAELILLKHTKGMD</sequence>
<dbReference type="Pfam" id="PF00550">
    <property type="entry name" value="PP-binding"/>
    <property type="match status" value="1"/>
</dbReference>
<evidence type="ECO:0000259" key="1">
    <source>
        <dbReference type="PROSITE" id="PS50075"/>
    </source>
</evidence>
<dbReference type="RefSeq" id="WP_236338986.1">
    <property type="nucleotide sequence ID" value="NZ_CAKMMF010000003.1"/>
</dbReference>
<feature type="domain" description="Carrier" evidence="1">
    <location>
        <begin position="11"/>
        <end position="94"/>
    </location>
</feature>
<organism evidence="2 3">
    <name type="scientific">Paenibacillus plantiphilus</name>
    <dbReference type="NCBI Taxonomy" id="2905650"/>
    <lineage>
        <taxon>Bacteria</taxon>
        <taxon>Bacillati</taxon>
        <taxon>Bacillota</taxon>
        <taxon>Bacilli</taxon>
        <taxon>Bacillales</taxon>
        <taxon>Paenibacillaceae</taxon>
        <taxon>Paenibacillus</taxon>
    </lineage>
</organism>
<evidence type="ECO:0000313" key="2">
    <source>
        <dbReference type="EMBL" id="CAH1195485.1"/>
    </source>
</evidence>
<dbReference type="Proteomes" id="UP000838686">
    <property type="component" value="Unassembled WGS sequence"/>
</dbReference>
<dbReference type="EMBL" id="CAKMMF010000003">
    <property type="protein sequence ID" value="CAH1195485.1"/>
    <property type="molecule type" value="Genomic_DNA"/>
</dbReference>
<gene>
    <name evidence="2" type="ORF">PAECIP111893_00702</name>
</gene>
<comment type="caution">
    <text evidence="2">The sequence shown here is derived from an EMBL/GenBank/DDBJ whole genome shotgun (WGS) entry which is preliminary data.</text>
</comment>
<dbReference type="PROSITE" id="PS50075">
    <property type="entry name" value="CARRIER"/>
    <property type="match status" value="1"/>
</dbReference>
<dbReference type="InterPro" id="IPR009081">
    <property type="entry name" value="PP-bd_ACP"/>
</dbReference>
<evidence type="ECO:0000313" key="3">
    <source>
        <dbReference type="Proteomes" id="UP000838686"/>
    </source>
</evidence>
<dbReference type="Gene3D" id="1.10.1200.10">
    <property type="entry name" value="ACP-like"/>
    <property type="match status" value="1"/>
</dbReference>
<dbReference type="SUPFAM" id="SSF47336">
    <property type="entry name" value="ACP-like"/>
    <property type="match status" value="1"/>
</dbReference>
<proteinExistence type="predicted"/>
<reference evidence="2" key="1">
    <citation type="submission" date="2022-01" db="EMBL/GenBank/DDBJ databases">
        <authorList>
            <person name="Criscuolo A."/>
        </authorList>
    </citation>
    <scope>NUCLEOTIDE SEQUENCE</scope>
    <source>
        <strain evidence="2">CIP111893</strain>
    </source>
</reference>
<name>A0ABM9BXH2_9BACL</name>
<protein>
    <recommendedName>
        <fullName evidence="1">Carrier domain-containing protein</fullName>
    </recommendedName>
</protein>